<keyword evidence="5 6" id="KW-0472">Membrane</keyword>
<comment type="subcellular location">
    <subcellularLocation>
        <location evidence="1">Cell membrane</location>
    </subcellularLocation>
</comment>
<keyword evidence="6" id="KW-0812">Transmembrane</keyword>
<evidence type="ECO:0000256" key="3">
    <source>
        <dbReference type="ARBA" id="ARBA00022676"/>
    </source>
</evidence>
<feature type="transmembrane region" description="Helical" evidence="6">
    <location>
        <begin position="272"/>
        <end position="295"/>
    </location>
</feature>
<evidence type="ECO:0000259" key="7">
    <source>
        <dbReference type="Pfam" id="PF00535"/>
    </source>
</evidence>
<dbReference type="InterPro" id="IPR001173">
    <property type="entry name" value="Glyco_trans_2-like"/>
</dbReference>
<dbReference type="RefSeq" id="WP_127707528.1">
    <property type="nucleotide sequence ID" value="NZ_SACK01000009.1"/>
</dbReference>
<dbReference type="Proteomes" id="UP000282759">
    <property type="component" value="Unassembled WGS sequence"/>
</dbReference>
<feature type="transmembrane region" description="Helical" evidence="6">
    <location>
        <begin position="302"/>
        <end position="321"/>
    </location>
</feature>
<evidence type="ECO:0000256" key="1">
    <source>
        <dbReference type="ARBA" id="ARBA00004236"/>
    </source>
</evidence>
<organism evidence="8 9">
    <name type="scientific">Mucilaginibacter limnophilus</name>
    <dbReference type="NCBI Taxonomy" id="1932778"/>
    <lineage>
        <taxon>Bacteria</taxon>
        <taxon>Pseudomonadati</taxon>
        <taxon>Bacteroidota</taxon>
        <taxon>Sphingobacteriia</taxon>
        <taxon>Sphingobacteriales</taxon>
        <taxon>Sphingobacteriaceae</taxon>
        <taxon>Mucilaginibacter</taxon>
    </lineage>
</organism>
<keyword evidence="4 8" id="KW-0808">Transferase</keyword>
<accession>A0A437MKV3</accession>
<evidence type="ECO:0000313" key="9">
    <source>
        <dbReference type="Proteomes" id="UP000282759"/>
    </source>
</evidence>
<gene>
    <name evidence="8" type="ORF">EOD41_17995</name>
</gene>
<comment type="caution">
    <text evidence="8">The sequence shown here is derived from an EMBL/GenBank/DDBJ whole genome shotgun (WGS) entry which is preliminary data.</text>
</comment>
<keyword evidence="6" id="KW-1133">Transmembrane helix</keyword>
<dbReference type="CDD" id="cd00761">
    <property type="entry name" value="Glyco_tranf_GTA_type"/>
    <property type="match status" value="1"/>
</dbReference>
<dbReference type="GO" id="GO:0016757">
    <property type="term" value="F:glycosyltransferase activity"/>
    <property type="evidence" value="ECO:0007669"/>
    <property type="project" value="UniProtKB-KW"/>
</dbReference>
<keyword evidence="2" id="KW-1003">Cell membrane</keyword>
<reference evidence="8 9" key="1">
    <citation type="submission" date="2019-01" db="EMBL/GenBank/DDBJ databases">
        <authorList>
            <person name="Chen W.-M."/>
        </authorList>
    </citation>
    <scope>NUCLEOTIDE SEQUENCE [LARGE SCALE GENOMIC DNA]</scope>
    <source>
        <strain evidence="8 9">YBJ-36</strain>
    </source>
</reference>
<dbReference type="AlphaFoldDB" id="A0A437MKV3"/>
<dbReference type="SUPFAM" id="SSF53448">
    <property type="entry name" value="Nucleotide-diphospho-sugar transferases"/>
    <property type="match status" value="1"/>
</dbReference>
<proteinExistence type="predicted"/>
<evidence type="ECO:0000256" key="2">
    <source>
        <dbReference type="ARBA" id="ARBA00022475"/>
    </source>
</evidence>
<name>A0A437MKV3_9SPHI</name>
<feature type="transmembrane region" description="Helical" evidence="6">
    <location>
        <begin position="333"/>
        <end position="351"/>
    </location>
</feature>
<evidence type="ECO:0000313" key="8">
    <source>
        <dbReference type="EMBL" id="RVT98262.1"/>
    </source>
</evidence>
<evidence type="ECO:0000256" key="5">
    <source>
        <dbReference type="ARBA" id="ARBA00023136"/>
    </source>
</evidence>
<dbReference type="PANTHER" id="PTHR43646:SF2">
    <property type="entry name" value="GLYCOSYLTRANSFERASE 2-LIKE DOMAIN-CONTAINING PROTEIN"/>
    <property type="match status" value="1"/>
</dbReference>
<evidence type="ECO:0000256" key="6">
    <source>
        <dbReference type="SAM" id="Phobius"/>
    </source>
</evidence>
<dbReference type="PANTHER" id="PTHR43646">
    <property type="entry name" value="GLYCOSYLTRANSFERASE"/>
    <property type="match status" value="1"/>
</dbReference>
<keyword evidence="9" id="KW-1185">Reference proteome</keyword>
<dbReference type="GO" id="GO:0005886">
    <property type="term" value="C:plasma membrane"/>
    <property type="evidence" value="ECO:0007669"/>
    <property type="project" value="UniProtKB-SubCell"/>
</dbReference>
<dbReference type="EMBL" id="SACK01000009">
    <property type="protein sequence ID" value="RVT98262.1"/>
    <property type="molecule type" value="Genomic_DNA"/>
</dbReference>
<dbReference type="Pfam" id="PF00535">
    <property type="entry name" value="Glycos_transf_2"/>
    <property type="match status" value="1"/>
</dbReference>
<keyword evidence="3" id="KW-0328">Glycosyltransferase</keyword>
<sequence>MIIAITVTFFFLILRFTVTLFNFISNPKLPRIGTRQHDLVSILIPARNEEKNILDLLQSITAQEYEDYEVIILDDGSTDGTYQLCANYAATHHKFKVIKGAELPDGWLGKNYACHQLAKHARGRYLLFLDADETIEHGLINSAVHRMQLRRLALLSLFTNQQMLTFGENLVVPLMHLLLLNLLPIRLIYLAKHYAVAAASGQFMFFDAEVYHKEQWHQAVRDKVVEDVEVMKKVKAGRYRGESLLANGMIYCRMYTGFFEALNGFSKNFLAIFNYSVLGFLTYIIIVIGGPLLIITTLNLPLIFFMVGLIVLTRIMVSLSAGQNAWLNVLLHPLQMISLTCIAFLAIQQYLTRTTTWKGRKV</sequence>
<evidence type="ECO:0000256" key="4">
    <source>
        <dbReference type="ARBA" id="ARBA00022679"/>
    </source>
</evidence>
<feature type="domain" description="Glycosyltransferase 2-like" evidence="7">
    <location>
        <begin position="41"/>
        <end position="163"/>
    </location>
</feature>
<dbReference type="InterPro" id="IPR029044">
    <property type="entry name" value="Nucleotide-diphossugar_trans"/>
</dbReference>
<protein>
    <submittedName>
        <fullName evidence="8">Glycosyltransferase</fullName>
    </submittedName>
</protein>
<dbReference type="OrthoDB" id="9800276at2"/>
<dbReference type="Gene3D" id="3.90.550.10">
    <property type="entry name" value="Spore Coat Polysaccharide Biosynthesis Protein SpsA, Chain A"/>
    <property type="match status" value="1"/>
</dbReference>